<dbReference type="EMBL" id="AP023420">
    <property type="protein sequence ID" value="BCK83946.1"/>
    <property type="molecule type" value="Genomic_DNA"/>
</dbReference>
<feature type="transmembrane region" description="Helical" evidence="1">
    <location>
        <begin position="62"/>
        <end position="83"/>
    </location>
</feature>
<dbReference type="InterPro" id="IPR008875">
    <property type="entry name" value="TraX"/>
</dbReference>
<protein>
    <submittedName>
        <fullName evidence="2">Fimbrial assembly protein fimC</fullName>
    </submittedName>
</protein>
<name>A0A810QDK6_9FIRM</name>
<dbReference type="KEGG" id="pfaa:MM59RIKEN_12650"/>
<feature type="transmembrane region" description="Helical" evidence="1">
    <location>
        <begin position="37"/>
        <end position="56"/>
    </location>
</feature>
<organism evidence="2 3">
    <name type="scientific">Pusillibacter faecalis</name>
    <dbReference type="NCBI Taxonomy" id="2714358"/>
    <lineage>
        <taxon>Bacteria</taxon>
        <taxon>Bacillati</taxon>
        <taxon>Bacillota</taxon>
        <taxon>Clostridia</taxon>
        <taxon>Eubacteriales</taxon>
        <taxon>Oscillospiraceae</taxon>
        <taxon>Pusillibacter</taxon>
    </lineage>
</organism>
<sequence>MMQQLTITRSRVWSALATPPAIPASGPRLKTNLNTDLLKLIAITAMLIDHIGGAFFPDVGFFRWIGRLAFPIFCYCLTVGLLYTRDVRKYLLRLGVFALVSQPFYVLAFHPAEEFFRQFTNWNIFFTLFLSLLALYGVKERKWWLFALAFFTVSWWNFDYSGTGIQLMLIFYLCRNHPGIGAALYTLSYLPALWNGWAEDPLCLTLGGWTVDWSFFAILAAPLIFLPLRSRLRINKWFFYAFYPVHLAVIALIQNIL</sequence>
<accession>A0A810QDK6</accession>
<keyword evidence="1" id="KW-0472">Membrane</keyword>
<dbReference type="AlphaFoldDB" id="A0A810QDK6"/>
<feature type="transmembrane region" description="Helical" evidence="1">
    <location>
        <begin position="119"/>
        <end position="136"/>
    </location>
</feature>
<evidence type="ECO:0000313" key="3">
    <source>
        <dbReference type="Proteomes" id="UP000679848"/>
    </source>
</evidence>
<gene>
    <name evidence="2" type="ORF">MM59RIKEN_12650</name>
</gene>
<feature type="transmembrane region" description="Helical" evidence="1">
    <location>
        <begin position="237"/>
        <end position="256"/>
    </location>
</feature>
<feature type="transmembrane region" description="Helical" evidence="1">
    <location>
        <begin position="143"/>
        <end position="158"/>
    </location>
</feature>
<dbReference type="RefSeq" id="WP_228300476.1">
    <property type="nucleotide sequence ID" value="NZ_AP023420.1"/>
</dbReference>
<feature type="transmembrane region" description="Helical" evidence="1">
    <location>
        <begin position="206"/>
        <end position="225"/>
    </location>
</feature>
<keyword evidence="1" id="KW-1133">Transmembrane helix</keyword>
<keyword evidence="1" id="KW-0812">Transmembrane</keyword>
<evidence type="ECO:0000313" key="2">
    <source>
        <dbReference type="EMBL" id="BCK83946.1"/>
    </source>
</evidence>
<keyword evidence="3" id="KW-1185">Reference proteome</keyword>
<evidence type="ECO:0000256" key="1">
    <source>
        <dbReference type="SAM" id="Phobius"/>
    </source>
</evidence>
<dbReference type="Pfam" id="PF05857">
    <property type="entry name" value="TraX"/>
    <property type="match status" value="1"/>
</dbReference>
<reference evidence="2" key="1">
    <citation type="submission" date="2020-09" db="EMBL/GenBank/DDBJ databases">
        <title>New species isolated from human feces.</title>
        <authorList>
            <person name="Kitahara M."/>
            <person name="Shigeno Y."/>
            <person name="Shime M."/>
            <person name="Matsumoto Y."/>
            <person name="Nakamura S."/>
            <person name="Motooka D."/>
            <person name="Fukuoka S."/>
            <person name="Nishikawa H."/>
            <person name="Benno Y."/>
        </authorList>
    </citation>
    <scope>NUCLEOTIDE SEQUENCE</scope>
    <source>
        <strain evidence="2">MM59</strain>
    </source>
</reference>
<proteinExistence type="predicted"/>
<dbReference type="Proteomes" id="UP000679848">
    <property type="component" value="Chromosome"/>
</dbReference>
<feature type="transmembrane region" description="Helical" evidence="1">
    <location>
        <begin position="90"/>
        <end position="107"/>
    </location>
</feature>